<keyword evidence="6 11" id="KW-0812">Transmembrane</keyword>
<feature type="transmembrane region" description="Helical" evidence="11">
    <location>
        <begin position="115"/>
        <end position="137"/>
    </location>
</feature>
<feature type="transmembrane region" description="Helical" evidence="11">
    <location>
        <begin position="190"/>
        <end position="211"/>
    </location>
</feature>
<dbReference type="PANTHER" id="PTHR43823">
    <property type="entry name" value="SPORULATION PROTEIN YKVU"/>
    <property type="match status" value="1"/>
</dbReference>
<keyword evidence="7 11" id="KW-1133">Transmembrane helix</keyword>
<feature type="region of interest" description="Disordered" evidence="10">
    <location>
        <begin position="1"/>
        <end position="23"/>
    </location>
</feature>
<organism evidence="12 13">
    <name type="scientific">Candidatus Aveggerthella stercoripullorum</name>
    <dbReference type="NCBI Taxonomy" id="2840688"/>
    <lineage>
        <taxon>Bacteria</taxon>
        <taxon>Bacillati</taxon>
        <taxon>Actinomycetota</taxon>
        <taxon>Coriobacteriia</taxon>
        <taxon>Eggerthellales</taxon>
        <taxon>Eggerthellaceae</taxon>
        <taxon>Eggerthellaceae incertae sedis</taxon>
        <taxon>Candidatus Aveggerthella</taxon>
    </lineage>
</organism>
<evidence type="ECO:0000313" key="12">
    <source>
        <dbReference type="EMBL" id="HIR02374.1"/>
    </source>
</evidence>
<dbReference type="InterPro" id="IPR045070">
    <property type="entry name" value="MATE_MepA-like"/>
</dbReference>
<protein>
    <recommendedName>
        <fullName evidence="3">Multidrug export protein MepA</fullName>
    </recommendedName>
</protein>
<feature type="transmembrane region" description="Helical" evidence="11">
    <location>
        <begin position="379"/>
        <end position="397"/>
    </location>
</feature>
<evidence type="ECO:0000256" key="5">
    <source>
        <dbReference type="ARBA" id="ARBA00022475"/>
    </source>
</evidence>
<accession>A0A9D1D3P0</accession>
<dbReference type="GO" id="GO:0042910">
    <property type="term" value="F:xenobiotic transmembrane transporter activity"/>
    <property type="evidence" value="ECO:0007669"/>
    <property type="project" value="InterPro"/>
</dbReference>
<feature type="transmembrane region" description="Helical" evidence="11">
    <location>
        <begin position="217"/>
        <end position="237"/>
    </location>
</feature>
<feature type="compositionally biased region" description="Basic and acidic residues" evidence="10">
    <location>
        <begin position="1"/>
        <end position="13"/>
    </location>
</feature>
<dbReference type="PIRSF" id="PIRSF006603">
    <property type="entry name" value="DinF"/>
    <property type="match status" value="1"/>
</dbReference>
<proteinExistence type="inferred from homology"/>
<dbReference type="InterPro" id="IPR051327">
    <property type="entry name" value="MATE_MepA_subfamily"/>
</dbReference>
<keyword evidence="9" id="KW-0046">Antibiotic resistance</keyword>
<dbReference type="GO" id="GO:0005886">
    <property type="term" value="C:plasma membrane"/>
    <property type="evidence" value="ECO:0007669"/>
    <property type="project" value="UniProtKB-SubCell"/>
</dbReference>
<feature type="transmembrane region" description="Helical" evidence="11">
    <location>
        <begin position="449"/>
        <end position="467"/>
    </location>
</feature>
<feature type="transmembrane region" description="Helical" evidence="11">
    <location>
        <begin position="337"/>
        <end position="359"/>
    </location>
</feature>
<evidence type="ECO:0000256" key="10">
    <source>
        <dbReference type="SAM" id="MobiDB-lite"/>
    </source>
</evidence>
<reference evidence="12" key="2">
    <citation type="journal article" date="2021" name="PeerJ">
        <title>Extensive microbial diversity within the chicken gut microbiome revealed by metagenomics and culture.</title>
        <authorList>
            <person name="Gilroy R."/>
            <person name="Ravi A."/>
            <person name="Getino M."/>
            <person name="Pursley I."/>
            <person name="Horton D.L."/>
            <person name="Alikhan N.F."/>
            <person name="Baker D."/>
            <person name="Gharbi K."/>
            <person name="Hall N."/>
            <person name="Watson M."/>
            <person name="Adriaenssens E.M."/>
            <person name="Foster-Nyarko E."/>
            <person name="Jarju S."/>
            <person name="Secka A."/>
            <person name="Antonio M."/>
            <person name="Oren A."/>
            <person name="Chaudhuri R.R."/>
            <person name="La Ragione R."/>
            <person name="Hildebrand F."/>
            <person name="Pallen M.J."/>
        </authorList>
    </citation>
    <scope>NUCLEOTIDE SEQUENCE</scope>
    <source>
        <strain evidence="12">ChiGjej1B1-2707</strain>
    </source>
</reference>
<dbReference type="NCBIfam" id="TIGR00797">
    <property type="entry name" value="matE"/>
    <property type="match status" value="1"/>
</dbReference>
<dbReference type="InterPro" id="IPR002528">
    <property type="entry name" value="MATE_fam"/>
</dbReference>
<evidence type="ECO:0000256" key="3">
    <source>
        <dbReference type="ARBA" id="ARBA00022106"/>
    </source>
</evidence>
<dbReference type="EMBL" id="DVGB01000109">
    <property type="protein sequence ID" value="HIR02374.1"/>
    <property type="molecule type" value="Genomic_DNA"/>
</dbReference>
<sequence length="478" mass="50952">MRSRNDAPTERGQRPRRIHRARKPVDLGSDALGPLLFRLAVPAITAQVVNVLYNMVDRMYIGHIPNEGALALTGLGVCFPLIMVVSAFAALAAMGGAPRASIMMGRKDHQAAERILGNCTAGTIVAGIALTVILIAFGDRLLLLFGASENTIGYAEAYLDVYACGTLFVMVALGLNSFISAQGFATSSMLSVVIGAVANIILDPLFIFGLGMGVTGAAVATVISQSLSAAWVLRFLTGKKTLLRIRMRLVRLSPHVYGPCLALGLSPFIMQSTEGAITVCFNSSLLAYGGDLAVGAMTILSSVMQFSMLPLQGLTQGAQPIMSYNYGARNAQRMKGIFLLLLKSCVAYAAIVWAIAVFLPQAFIVVFTSDAELAAYTAWAMRIYLAASVLLGVQVACQQTFVALGNAKTSLFLAILRKIILLIPLTLALPHVMADQVMAVFLAEPIADFMAVATTASLFFVQFRALLRKVDAERTESA</sequence>
<comment type="caution">
    <text evidence="12">The sequence shown here is derived from an EMBL/GenBank/DDBJ whole genome shotgun (WGS) entry which is preliminary data.</text>
</comment>
<dbReference type="CDD" id="cd13143">
    <property type="entry name" value="MATE_MepA_like"/>
    <property type="match status" value="1"/>
</dbReference>
<feature type="transmembrane region" description="Helical" evidence="11">
    <location>
        <begin position="157"/>
        <end position="178"/>
    </location>
</feature>
<evidence type="ECO:0000256" key="6">
    <source>
        <dbReference type="ARBA" id="ARBA00022692"/>
    </source>
</evidence>
<gene>
    <name evidence="12" type="ORF">IAA69_08975</name>
</gene>
<evidence type="ECO:0000256" key="1">
    <source>
        <dbReference type="ARBA" id="ARBA00004651"/>
    </source>
</evidence>
<dbReference type="AlphaFoldDB" id="A0A9D1D3P0"/>
<feature type="transmembrane region" description="Helical" evidence="11">
    <location>
        <begin position="35"/>
        <end position="56"/>
    </location>
</feature>
<dbReference type="GO" id="GO:0015297">
    <property type="term" value="F:antiporter activity"/>
    <property type="evidence" value="ECO:0007669"/>
    <property type="project" value="InterPro"/>
</dbReference>
<evidence type="ECO:0000256" key="4">
    <source>
        <dbReference type="ARBA" id="ARBA00022448"/>
    </source>
</evidence>
<reference evidence="12" key="1">
    <citation type="submission" date="2020-10" db="EMBL/GenBank/DDBJ databases">
        <authorList>
            <person name="Gilroy R."/>
        </authorList>
    </citation>
    <scope>NUCLEOTIDE SEQUENCE</scope>
    <source>
        <strain evidence="12">ChiGjej1B1-2707</strain>
    </source>
</reference>
<feature type="transmembrane region" description="Helical" evidence="11">
    <location>
        <begin position="409"/>
        <end position="429"/>
    </location>
</feature>
<dbReference type="GO" id="GO:0046677">
    <property type="term" value="P:response to antibiotic"/>
    <property type="evidence" value="ECO:0007669"/>
    <property type="project" value="UniProtKB-KW"/>
</dbReference>
<dbReference type="Proteomes" id="UP000824261">
    <property type="component" value="Unassembled WGS sequence"/>
</dbReference>
<comment type="similarity">
    <text evidence="2">Belongs to the multi antimicrobial extrusion (MATE) (TC 2.A.66.1) family. MepA subfamily.</text>
</comment>
<keyword evidence="4" id="KW-0813">Transport</keyword>
<evidence type="ECO:0000313" key="13">
    <source>
        <dbReference type="Proteomes" id="UP000824261"/>
    </source>
</evidence>
<evidence type="ECO:0000256" key="9">
    <source>
        <dbReference type="ARBA" id="ARBA00023251"/>
    </source>
</evidence>
<keyword evidence="8 11" id="KW-0472">Membrane</keyword>
<name>A0A9D1D3P0_9ACTN</name>
<feature type="transmembrane region" description="Helical" evidence="11">
    <location>
        <begin position="249"/>
        <end position="270"/>
    </location>
</feature>
<evidence type="ECO:0000256" key="2">
    <source>
        <dbReference type="ARBA" id="ARBA00008417"/>
    </source>
</evidence>
<evidence type="ECO:0000256" key="7">
    <source>
        <dbReference type="ARBA" id="ARBA00022989"/>
    </source>
</evidence>
<dbReference type="Pfam" id="PF01554">
    <property type="entry name" value="MatE"/>
    <property type="match status" value="2"/>
</dbReference>
<dbReference type="InterPro" id="IPR048279">
    <property type="entry name" value="MdtK-like"/>
</dbReference>
<feature type="transmembrane region" description="Helical" evidence="11">
    <location>
        <begin position="68"/>
        <end position="94"/>
    </location>
</feature>
<evidence type="ECO:0000256" key="8">
    <source>
        <dbReference type="ARBA" id="ARBA00023136"/>
    </source>
</evidence>
<evidence type="ECO:0000256" key="11">
    <source>
        <dbReference type="SAM" id="Phobius"/>
    </source>
</evidence>
<dbReference type="PANTHER" id="PTHR43823:SF3">
    <property type="entry name" value="MULTIDRUG EXPORT PROTEIN MEPA"/>
    <property type="match status" value="1"/>
</dbReference>
<keyword evidence="5" id="KW-1003">Cell membrane</keyword>
<comment type="subcellular location">
    <subcellularLocation>
        <location evidence="1">Cell membrane</location>
        <topology evidence="1">Multi-pass membrane protein</topology>
    </subcellularLocation>
</comment>